<keyword evidence="2" id="KW-1185">Reference proteome</keyword>
<dbReference type="AlphaFoldDB" id="A0AAE0MJZ9"/>
<protein>
    <submittedName>
        <fullName evidence="1">Uncharacterized protein</fullName>
    </submittedName>
</protein>
<name>A0AAE0MJZ9_9PEZI</name>
<sequence>MVRCRPPLMRILCSVNRGRLLWHLQFSPIYSRGPEGRGVGWGLVASLTPPPPPSLLISAASRGKSLCECVPKADGMPGLGYPVTLTHSHSHTLRFSLGWLGDKTYPRPVSFNHMLVNFVAGPASMYQSRRLPAPHRFNSAFPGVKENPTRDPSDRCHRVLAEQAGSLGSGSGSCLFFCVMKFEYPGRSGAALRVMIHALTLGIP</sequence>
<dbReference type="EMBL" id="JAUEPO010000001">
    <property type="protein sequence ID" value="KAK3335312.1"/>
    <property type="molecule type" value="Genomic_DNA"/>
</dbReference>
<proteinExistence type="predicted"/>
<organism evidence="1 2">
    <name type="scientific">Cercophora scortea</name>
    <dbReference type="NCBI Taxonomy" id="314031"/>
    <lineage>
        <taxon>Eukaryota</taxon>
        <taxon>Fungi</taxon>
        <taxon>Dikarya</taxon>
        <taxon>Ascomycota</taxon>
        <taxon>Pezizomycotina</taxon>
        <taxon>Sordariomycetes</taxon>
        <taxon>Sordariomycetidae</taxon>
        <taxon>Sordariales</taxon>
        <taxon>Lasiosphaeriaceae</taxon>
        <taxon>Cercophora</taxon>
    </lineage>
</organism>
<comment type="caution">
    <text evidence="1">The sequence shown here is derived from an EMBL/GenBank/DDBJ whole genome shotgun (WGS) entry which is preliminary data.</text>
</comment>
<reference evidence="1" key="2">
    <citation type="submission" date="2023-06" db="EMBL/GenBank/DDBJ databases">
        <authorList>
            <consortium name="Lawrence Berkeley National Laboratory"/>
            <person name="Haridas S."/>
            <person name="Hensen N."/>
            <person name="Bonometti L."/>
            <person name="Westerberg I."/>
            <person name="Brannstrom I.O."/>
            <person name="Guillou S."/>
            <person name="Cros-Aarteil S."/>
            <person name="Calhoun S."/>
            <person name="Kuo A."/>
            <person name="Mondo S."/>
            <person name="Pangilinan J."/>
            <person name="Riley R."/>
            <person name="Labutti K."/>
            <person name="Andreopoulos B."/>
            <person name="Lipzen A."/>
            <person name="Chen C."/>
            <person name="Yanf M."/>
            <person name="Daum C."/>
            <person name="Ng V."/>
            <person name="Clum A."/>
            <person name="Steindorff A."/>
            <person name="Ohm R."/>
            <person name="Martin F."/>
            <person name="Silar P."/>
            <person name="Natvig D."/>
            <person name="Lalanne C."/>
            <person name="Gautier V."/>
            <person name="Ament-Velasquez S.L."/>
            <person name="Kruys A."/>
            <person name="Hutchinson M.I."/>
            <person name="Powell A.J."/>
            <person name="Barry K."/>
            <person name="Miller A.N."/>
            <person name="Grigoriev I.V."/>
            <person name="Debuchy R."/>
            <person name="Gladieux P."/>
            <person name="Thoren M.H."/>
            <person name="Johannesson H."/>
        </authorList>
    </citation>
    <scope>NUCLEOTIDE SEQUENCE</scope>
    <source>
        <strain evidence="1">SMH4131-1</strain>
    </source>
</reference>
<dbReference type="Proteomes" id="UP001286456">
    <property type="component" value="Unassembled WGS sequence"/>
</dbReference>
<reference evidence="1" key="1">
    <citation type="journal article" date="2023" name="Mol. Phylogenet. Evol.">
        <title>Genome-scale phylogeny and comparative genomics of the fungal order Sordariales.</title>
        <authorList>
            <person name="Hensen N."/>
            <person name="Bonometti L."/>
            <person name="Westerberg I."/>
            <person name="Brannstrom I.O."/>
            <person name="Guillou S."/>
            <person name="Cros-Aarteil S."/>
            <person name="Calhoun S."/>
            <person name="Haridas S."/>
            <person name="Kuo A."/>
            <person name="Mondo S."/>
            <person name="Pangilinan J."/>
            <person name="Riley R."/>
            <person name="LaButti K."/>
            <person name="Andreopoulos B."/>
            <person name="Lipzen A."/>
            <person name="Chen C."/>
            <person name="Yan M."/>
            <person name="Daum C."/>
            <person name="Ng V."/>
            <person name="Clum A."/>
            <person name="Steindorff A."/>
            <person name="Ohm R.A."/>
            <person name="Martin F."/>
            <person name="Silar P."/>
            <person name="Natvig D.O."/>
            <person name="Lalanne C."/>
            <person name="Gautier V."/>
            <person name="Ament-Velasquez S.L."/>
            <person name="Kruys A."/>
            <person name="Hutchinson M.I."/>
            <person name="Powell A.J."/>
            <person name="Barry K."/>
            <person name="Miller A.N."/>
            <person name="Grigoriev I.V."/>
            <person name="Debuchy R."/>
            <person name="Gladieux P."/>
            <person name="Hiltunen Thoren M."/>
            <person name="Johannesson H."/>
        </authorList>
    </citation>
    <scope>NUCLEOTIDE SEQUENCE</scope>
    <source>
        <strain evidence="1">SMH4131-1</strain>
    </source>
</reference>
<evidence type="ECO:0000313" key="2">
    <source>
        <dbReference type="Proteomes" id="UP001286456"/>
    </source>
</evidence>
<accession>A0AAE0MJZ9</accession>
<evidence type="ECO:0000313" key="1">
    <source>
        <dbReference type="EMBL" id="KAK3335312.1"/>
    </source>
</evidence>
<gene>
    <name evidence="1" type="ORF">B0T19DRAFT_406050</name>
</gene>